<dbReference type="PANTHER" id="PTHR42781">
    <property type="entry name" value="SPERMIDINE/PUTRESCINE IMPORT ATP-BINDING PROTEIN POTA"/>
    <property type="match status" value="1"/>
</dbReference>
<dbReference type="EMBL" id="FOQA01000003">
    <property type="protein sequence ID" value="SFH77933.1"/>
    <property type="molecule type" value="Genomic_DNA"/>
</dbReference>
<dbReference type="PROSITE" id="PS50893">
    <property type="entry name" value="ABC_TRANSPORTER_2"/>
    <property type="match status" value="1"/>
</dbReference>
<dbReference type="EC" id="7.6.2.9" evidence="4"/>
<dbReference type="SUPFAM" id="SSF52540">
    <property type="entry name" value="P-loop containing nucleoside triphosphate hydrolases"/>
    <property type="match status" value="1"/>
</dbReference>
<protein>
    <recommendedName>
        <fullName evidence="4">ABC-type quaternary amine transporter</fullName>
        <ecNumber evidence="4">7.6.2.9</ecNumber>
    </recommendedName>
</protein>
<sequence>MAVIEFQKVTKAYGDEGDVLKGLDLTVEKGEFLTLLGESGCGKTTLLKIINRMVSFDTGHVWIRGRLLSEWDIVTLRREIGYVIQQIGLFPHMTVMNNVAYVLSLQGIQKPKQRQRAEELMELVGLPWEFLNRYPRELSGGQRQRVGVARALAASPEIILMDEPFGAVDEQTRSLLQDELLKIHQQLKCTIIFVTHDIQEAVKLGSRIVLMNKGIIEQTGTKEDLILRPANDFVRRFMGIKGFMALLDEKEMKALYQQVLEEKISLEEVYRSLTG</sequence>
<reference evidence="7" key="1">
    <citation type="submission" date="2016-10" db="EMBL/GenBank/DDBJ databases">
        <authorList>
            <person name="Varghese N."/>
            <person name="Submissions S."/>
        </authorList>
    </citation>
    <scope>NUCLEOTIDE SEQUENCE [LARGE SCALE GENOMIC DNA]</scope>
    <source>
        <strain evidence="7">Z-7934</strain>
    </source>
</reference>
<dbReference type="InterPro" id="IPR017871">
    <property type="entry name" value="ABC_transporter-like_CS"/>
</dbReference>
<dbReference type="InterPro" id="IPR050093">
    <property type="entry name" value="ABC_SmlMolc_Importer"/>
</dbReference>
<keyword evidence="3 6" id="KW-0067">ATP-binding</keyword>
<dbReference type="PANTHER" id="PTHR42781:SF4">
    <property type="entry name" value="SPERMIDINE_PUTRESCINE IMPORT ATP-BINDING PROTEIN POTA"/>
    <property type="match status" value="1"/>
</dbReference>
<evidence type="ECO:0000256" key="4">
    <source>
        <dbReference type="ARBA" id="ARBA00066388"/>
    </source>
</evidence>
<dbReference type="SMART" id="SM00382">
    <property type="entry name" value="AAA"/>
    <property type="match status" value="1"/>
</dbReference>
<evidence type="ECO:0000256" key="1">
    <source>
        <dbReference type="ARBA" id="ARBA00022448"/>
    </source>
</evidence>
<dbReference type="GO" id="GO:0016887">
    <property type="term" value="F:ATP hydrolysis activity"/>
    <property type="evidence" value="ECO:0007669"/>
    <property type="project" value="InterPro"/>
</dbReference>
<dbReference type="RefSeq" id="WP_093370904.1">
    <property type="nucleotide sequence ID" value="NZ_FOQA01000003.1"/>
</dbReference>
<accession>A0A1I3CU30</accession>
<keyword evidence="2" id="KW-0547">Nucleotide-binding</keyword>
<organism evidence="6 7">
    <name type="scientific">Tindallia magadiensis</name>
    <dbReference type="NCBI Taxonomy" id="69895"/>
    <lineage>
        <taxon>Bacteria</taxon>
        <taxon>Bacillati</taxon>
        <taxon>Bacillota</taxon>
        <taxon>Clostridia</taxon>
        <taxon>Peptostreptococcales</taxon>
        <taxon>Tindalliaceae</taxon>
        <taxon>Tindallia</taxon>
    </lineage>
</organism>
<dbReference type="PROSITE" id="PS00211">
    <property type="entry name" value="ABC_TRANSPORTER_1"/>
    <property type="match status" value="1"/>
</dbReference>
<dbReference type="InterPro" id="IPR003439">
    <property type="entry name" value="ABC_transporter-like_ATP-bd"/>
</dbReference>
<gene>
    <name evidence="6" type="ORF">SAMN05192551_10318</name>
</gene>
<evidence type="ECO:0000313" key="6">
    <source>
        <dbReference type="EMBL" id="SFH77933.1"/>
    </source>
</evidence>
<evidence type="ECO:0000313" key="7">
    <source>
        <dbReference type="Proteomes" id="UP000199287"/>
    </source>
</evidence>
<dbReference type="InterPro" id="IPR027417">
    <property type="entry name" value="P-loop_NTPase"/>
</dbReference>
<keyword evidence="1" id="KW-0813">Transport</keyword>
<dbReference type="FunFam" id="3.40.50.300:FF:000425">
    <property type="entry name" value="Probable ABC transporter, ATP-binding subunit"/>
    <property type="match status" value="1"/>
</dbReference>
<evidence type="ECO:0000259" key="5">
    <source>
        <dbReference type="PROSITE" id="PS50893"/>
    </source>
</evidence>
<keyword evidence="7" id="KW-1185">Reference proteome</keyword>
<dbReference type="OrthoDB" id="9802264at2"/>
<dbReference type="Gene3D" id="3.40.50.300">
    <property type="entry name" value="P-loop containing nucleotide triphosphate hydrolases"/>
    <property type="match status" value="1"/>
</dbReference>
<dbReference type="GO" id="GO:0015418">
    <property type="term" value="F:ABC-type quaternary ammonium compound transporting activity"/>
    <property type="evidence" value="ECO:0007669"/>
    <property type="project" value="UniProtKB-EC"/>
</dbReference>
<evidence type="ECO:0000256" key="2">
    <source>
        <dbReference type="ARBA" id="ARBA00022741"/>
    </source>
</evidence>
<dbReference type="InterPro" id="IPR003593">
    <property type="entry name" value="AAA+_ATPase"/>
</dbReference>
<proteinExistence type="predicted"/>
<dbReference type="Pfam" id="PF00005">
    <property type="entry name" value="ABC_tran"/>
    <property type="match status" value="1"/>
</dbReference>
<dbReference type="Proteomes" id="UP000199287">
    <property type="component" value="Unassembled WGS sequence"/>
</dbReference>
<evidence type="ECO:0000256" key="3">
    <source>
        <dbReference type="ARBA" id="ARBA00022840"/>
    </source>
</evidence>
<dbReference type="AlphaFoldDB" id="A0A1I3CU30"/>
<dbReference type="GO" id="GO:0005524">
    <property type="term" value="F:ATP binding"/>
    <property type="evidence" value="ECO:0007669"/>
    <property type="project" value="UniProtKB-KW"/>
</dbReference>
<dbReference type="STRING" id="69895.SAMN05192551_10318"/>
<name>A0A1I3CU30_9FIRM</name>
<feature type="domain" description="ABC transporter" evidence="5">
    <location>
        <begin position="4"/>
        <end position="238"/>
    </location>
</feature>